<accession>A0AAU9VKU6</accession>
<reference evidence="2 3" key="1">
    <citation type="submission" date="2022-05" db="EMBL/GenBank/DDBJ databases">
        <authorList>
            <consortium name="Genoscope - CEA"/>
            <person name="William W."/>
        </authorList>
    </citation>
    <scope>NUCLEOTIDE SEQUENCE [LARGE SCALE GENOMIC DNA]</scope>
</reference>
<dbReference type="AlphaFoldDB" id="A0AAU9VKU6"/>
<organism evidence="2 3">
    <name type="scientific">Pocillopora meandrina</name>
    <dbReference type="NCBI Taxonomy" id="46732"/>
    <lineage>
        <taxon>Eukaryota</taxon>
        <taxon>Metazoa</taxon>
        <taxon>Cnidaria</taxon>
        <taxon>Anthozoa</taxon>
        <taxon>Hexacorallia</taxon>
        <taxon>Scleractinia</taxon>
        <taxon>Astrocoeniina</taxon>
        <taxon>Pocilloporidae</taxon>
        <taxon>Pocillopora</taxon>
    </lineage>
</organism>
<protein>
    <submittedName>
        <fullName evidence="2">Uncharacterized protein</fullName>
    </submittedName>
</protein>
<keyword evidence="1" id="KW-0175">Coiled coil</keyword>
<proteinExistence type="predicted"/>
<feature type="coiled-coil region" evidence="1">
    <location>
        <begin position="195"/>
        <end position="222"/>
    </location>
</feature>
<comment type="caution">
    <text evidence="2">The sequence shown here is derived from an EMBL/GenBank/DDBJ whole genome shotgun (WGS) entry which is preliminary data.</text>
</comment>
<feature type="non-terminal residue" evidence="2">
    <location>
        <position position="256"/>
    </location>
</feature>
<feature type="non-terminal residue" evidence="2">
    <location>
        <position position="1"/>
    </location>
</feature>
<sequence>KLRHVKKYLKEHDIQMSDRGKGKSKAELVDLCKKASEIKQANLEETVKDYNKLLEEKLQMKDGFTPCVCRNAVSPKPKDSVIPEQLVAEYSSSDANVERFETVESVSVYPMKECAEMFKCENNISINGDISEEVRESFMKSLNIDKNQCDVISCKVLVSSVTRTYNSLKCLLCMSYEGKYGKTNIVKLLMNYCPMQQEKKRNRKKEKEIVAAEQYLKRISKKHNDVSPLELFSIRNGVFYVPALTGFDTVNFMARH</sequence>
<gene>
    <name evidence="2" type="ORF">PMEA_00000438</name>
</gene>
<evidence type="ECO:0000313" key="3">
    <source>
        <dbReference type="Proteomes" id="UP001159428"/>
    </source>
</evidence>
<name>A0AAU9VKU6_9CNID</name>
<evidence type="ECO:0000256" key="1">
    <source>
        <dbReference type="SAM" id="Coils"/>
    </source>
</evidence>
<dbReference type="Proteomes" id="UP001159428">
    <property type="component" value="Unassembled WGS sequence"/>
</dbReference>
<dbReference type="EMBL" id="CALNXJ010000001">
    <property type="protein sequence ID" value="CAH3031671.1"/>
    <property type="molecule type" value="Genomic_DNA"/>
</dbReference>
<evidence type="ECO:0000313" key="2">
    <source>
        <dbReference type="EMBL" id="CAH3031671.1"/>
    </source>
</evidence>
<keyword evidence="3" id="KW-1185">Reference proteome</keyword>